<keyword evidence="4 6" id="KW-1133">Transmembrane helix</keyword>
<feature type="transmembrane region" description="Helical" evidence="6">
    <location>
        <begin position="120"/>
        <end position="141"/>
    </location>
</feature>
<dbReference type="AlphaFoldDB" id="A0AAN2BKC9"/>
<dbReference type="Proteomes" id="UP001320119">
    <property type="component" value="Chromosome"/>
</dbReference>
<dbReference type="InterPro" id="IPR007829">
    <property type="entry name" value="TM2"/>
</dbReference>
<dbReference type="EMBL" id="AP023086">
    <property type="protein sequence ID" value="BCD97894.1"/>
    <property type="molecule type" value="Genomic_DNA"/>
</dbReference>
<organism evidence="8 9">
    <name type="scientific">Marinagarivorans cellulosilyticus</name>
    <dbReference type="NCBI Taxonomy" id="2721545"/>
    <lineage>
        <taxon>Bacteria</taxon>
        <taxon>Pseudomonadati</taxon>
        <taxon>Pseudomonadota</taxon>
        <taxon>Gammaproteobacteria</taxon>
        <taxon>Cellvibrionales</taxon>
        <taxon>Cellvibrionaceae</taxon>
        <taxon>Marinagarivorans</taxon>
    </lineage>
</organism>
<evidence type="ECO:0000256" key="1">
    <source>
        <dbReference type="ARBA" id="ARBA00004141"/>
    </source>
</evidence>
<feature type="transmembrane region" description="Helical" evidence="6">
    <location>
        <begin position="73"/>
        <end position="99"/>
    </location>
</feature>
<evidence type="ECO:0000313" key="8">
    <source>
        <dbReference type="EMBL" id="BCD97894.1"/>
    </source>
</evidence>
<comment type="subcellular location">
    <subcellularLocation>
        <location evidence="1">Membrane</location>
        <topology evidence="1">Multi-pass membrane protein</topology>
    </subcellularLocation>
</comment>
<dbReference type="GO" id="GO:0016020">
    <property type="term" value="C:membrane"/>
    <property type="evidence" value="ECO:0007669"/>
    <property type="project" value="UniProtKB-SubCell"/>
</dbReference>
<keyword evidence="5 6" id="KW-0472">Membrane</keyword>
<evidence type="ECO:0000256" key="4">
    <source>
        <dbReference type="ARBA" id="ARBA00022989"/>
    </source>
</evidence>
<comment type="similarity">
    <text evidence="2">Belongs to the N-Me-Phe pilin family.</text>
</comment>
<dbReference type="KEGG" id="marq:MARGE09_P2095"/>
<feature type="domain" description="TM2" evidence="7">
    <location>
        <begin position="45"/>
        <end position="93"/>
    </location>
</feature>
<dbReference type="GO" id="GO:0009289">
    <property type="term" value="C:pilus"/>
    <property type="evidence" value="ECO:0007669"/>
    <property type="project" value="InterPro"/>
</dbReference>
<dbReference type="RefSeq" id="WP_255711635.1">
    <property type="nucleotide sequence ID" value="NZ_AP023086.1"/>
</dbReference>
<protein>
    <recommendedName>
        <fullName evidence="7">TM2 domain-containing protein</fullName>
    </recommendedName>
</protein>
<sequence>MASNNSNISSTSTTEIPCISCSTILDASSSRCYKCGANLRKRPYKSRAGAAVLAILLGGVGVHRFYLGQWWGIFYVLLSWTLIPAIIAFVEAWIFLSTVQRNWDFKHNENKPRGHGDEGITWLVIAAVLGLAVIIVLTIAFKKEVVPALQQHATRAAVSTAIGESRVVQVAVETYFKERGAFPKSYRDLDIDIPQVLADGTEIGIDGEASVVIIFAWPESIKGDVLLLKPKVHGADFKWECVEYSVPKQFWPDSCLAL</sequence>
<dbReference type="Pfam" id="PF05154">
    <property type="entry name" value="TM2"/>
    <property type="match status" value="1"/>
</dbReference>
<feature type="transmembrane region" description="Helical" evidence="6">
    <location>
        <begin position="48"/>
        <end position="67"/>
    </location>
</feature>
<evidence type="ECO:0000256" key="6">
    <source>
        <dbReference type="SAM" id="Phobius"/>
    </source>
</evidence>
<dbReference type="SUPFAM" id="SSF54523">
    <property type="entry name" value="Pili subunits"/>
    <property type="match status" value="1"/>
</dbReference>
<evidence type="ECO:0000259" key="7">
    <source>
        <dbReference type="Pfam" id="PF05154"/>
    </source>
</evidence>
<evidence type="ECO:0000313" key="9">
    <source>
        <dbReference type="Proteomes" id="UP001320119"/>
    </source>
</evidence>
<dbReference type="Pfam" id="PF00114">
    <property type="entry name" value="Pilin"/>
    <property type="match status" value="1"/>
</dbReference>
<evidence type="ECO:0000256" key="2">
    <source>
        <dbReference type="ARBA" id="ARBA00005233"/>
    </source>
</evidence>
<keyword evidence="9" id="KW-1185">Reference proteome</keyword>
<gene>
    <name evidence="8" type="ORF">MARGE09_P2095</name>
</gene>
<evidence type="ECO:0000256" key="3">
    <source>
        <dbReference type="ARBA" id="ARBA00022692"/>
    </source>
</evidence>
<dbReference type="GO" id="GO:0007155">
    <property type="term" value="P:cell adhesion"/>
    <property type="evidence" value="ECO:0007669"/>
    <property type="project" value="InterPro"/>
</dbReference>
<proteinExistence type="inferred from homology"/>
<name>A0AAN2BKC9_9GAMM</name>
<dbReference type="InterPro" id="IPR045584">
    <property type="entry name" value="Pilin-like"/>
</dbReference>
<evidence type="ECO:0000256" key="5">
    <source>
        <dbReference type="ARBA" id="ARBA00023136"/>
    </source>
</evidence>
<reference evidence="8 9" key="1">
    <citation type="journal article" date="2022" name="IScience">
        <title>An ultrasensitive nanofiber-based assay for enzymatic hydrolysis and deep-sea microbial degradation of cellulose.</title>
        <authorList>
            <person name="Tsudome M."/>
            <person name="Tachioka M."/>
            <person name="Miyazaki M."/>
            <person name="Uchimura K."/>
            <person name="Tsuda M."/>
            <person name="Takaki Y."/>
            <person name="Deguchi S."/>
        </authorList>
    </citation>
    <scope>NUCLEOTIDE SEQUENCE [LARGE SCALE GENOMIC DNA]</scope>
    <source>
        <strain evidence="8 9">GE09</strain>
    </source>
</reference>
<dbReference type="InterPro" id="IPR001082">
    <property type="entry name" value="Pilin"/>
</dbReference>
<keyword evidence="3 6" id="KW-0812">Transmembrane</keyword>
<accession>A0AAN2BKC9</accession>
<dbReference type="Gene3D" id="3.30.700.10">
    <property type="entry name" value="Glycoprotein, Type 4 Pilin"/>
    <property type="match status" value="1"/>
</dbReference>